<dbReference type="EMBL" id="SMCS01000001">
    <property type="protein sequence ID" value="TCV97646.1"/>
    <property type="molecule type" value="Genomic_DNA"/>
</dbReference>
<name>A0A4R3YYF9_9GAMM</name>
<dbReference type="AlphaFoldDB" id="A0A4R3YYF9"/>
<comment type="caution">
    <text evidence="2">The sequence shown here is derived from an EMBL/GenBank/DDBJ whole genome shotgun (WGS) entry which is preliminary data.</text>
</comment>
<evidence type="ECO:0000313" key="3">
    <source>
        <dbReference type="Proteomes" id="UP000295645"/>
    </source>
</evidence>
<dbReference type="RefSeq" id="WP_132141690.1">
    <property type="nucleotide sequence ID" value="NZ_SMCS01000001.1"/>
</dbReference>
<protein>
    <submittedName>
        <fullName evidence="2">Uncharacterized protein</fullName>
    </submittedName>
</protein>
<sequence length="62" mass="6750">MGKKTKRGDPTYLESRKTLLDAYNVAAATNPAACRPRVIDETRAAPGRPSSTVQHGAVRRKI</sequence>
<evidence type="ECO:0000313" key="2">
    <source>
        <dbReference type="EMBL" id="TCV97646.1"/>
    </source>
</evidence>
<evidence type="ECO:0000256" key="1">
    <source>
        <dbReference type="SAM" id="MobiDB-lite"/>
    </source>
</evidence>
<keyword evidence="3" id="KW-1185">Reference proteome</keyword>
<reference evidence="2 3" key="1">
    <citation type="submission" date="2019-03" db="EMBL/GenBank/DDBJ databases">
        <title>Above-ground endophytic microbial communities from plants in different locations in the United States.</title>
        <authorList>
            <person name="Frank C."/>
        </authorList>
    </citation>
    <scope>NUCLEOTIDE SEQUENCE [LARGE SCALE GENOMIC DNA]</scope>
    <source>
        <strain evidence="2 3">LP_13_YM</strain>
    </source>
</reference>
<organism evidence="2 3">
    <name type="scientific">Luteibacter rhizovicinus</name>
    <dbReference type="NCBI Taxonomy" id="242606"/>
    <lineage>
        <taxon>Bacteria</taxon>
        <taxon>Pseudomonadati</taxon>
        <taxon>Pseudomonadota</taxon>
        <taxon>Gammaproteobacteria</taxon>
        <taxon>Lysobacterales</taxon>
        <taxon>Rhodanobacteraceae</taxon>
        <taxon>Luteibacter</taxon>
    </lineage>
</organism>
<dbReference type="Proteomes" id="UP000295645">
    <property type="component" value="Unassembled WGS sequence"/>
</dbReference>
<gene>
    <name evidence="2" type="ORF">EC912_101663</name>
</gene>
<feature type="region of interest" description="Disordered" evidence="1">
    <location>
        <begin position="43"/>
        <end position="62"/>
    </location>
</feature>
<accession>A0A4R3YYF9</accession>
<proteinExistence type="predicted"/>